<comment type="pathway">
    <text evidence="2">Protein modification; protein glycosylation.</text>
</comment>
<evidence type="ECO:0000256" key="12">
    <source>
        <dbReference type="RuleBase" id="RU363075"/>
    </source>
</evidence>
<keyword evidence="7 12" id="KW-0256">Endoplasmic reticulum</keyword>
<feature type="transmembrane region" description="Helical" evidence="12">
    <location>
        <begin position="243"/>
        <end position="266"/>
    </location>
</feature>
<evidence type="ECO:0000256" key="10">
    <source>
        <dbReference type="ARBA" id="ARBA00044721"/>
    </source>
</evidence>
<keyword evidence="5" id="KW-0808">Transferase</keyword>
<evidence type="ECO:0000313" key="14">
    <source>
        <dbReference type="EMBL" id="KAK4139731.1"/>
    </source>
</evidence>
<feature type="transmembrane region" description="Helical" evidence="12">
    <location>
        <begin position="401"/>
        <end position="424"/>
    </location>
</feature>
<dbReference type="PANTHER" id="PTHR22760:SF1">
    <property type="entry name" value="DOL-P-MAN:MAN(7)GLCNAC(2)-PP-DOL ALPHA-1,6-MANNOSYLTRANSFERASE"/>
    <property type="match status" value="1"/>
</dbReference>
<keyword evidence="9 12" id="KW-0472">Membrane</keyword>
<feature type="compositionally biased region" description="Low complexity" evidence="13">
    <location>
        <begin position="516"/>
        <end position="530"/>
    </location>
</feature>
<evidence type="ECO:0000256" key="1">
    <source>
        <dbReference type="ARBA" id="ARBA00004477"/>
    </source>
</evidence>
<comment type="similarity">
    <text evidence="3 12">Belongs to the glycosyltransferase 22 family.</text>
</comment>
<evidence type="ECO:0000256" key="7">
    <source>
        <dbReference type="ARBA" id="ARBA00022824"/>
    </source>
</evidence>
<keyword evidence="6 12" id="KW-0812">Transmembrane</keyword>
<evidence type="ECO:0000313" key="15">
    <source>
        <dbReference type="Proteomes" id="UP001302676"/>
    </source>
</evidence>
<feature type="transmembrane region" description="Helical" evidence="12">
    <location>
        <begin position="122"/>
        <end position="140"/>
    </location>
</feature>
<evidence type="ECO:0000256" key="11">
    <source>
        <dbReference type="ARBA" id="ARBA00048899"/>
    </source>
</evidence>
<dbReference type="GeneID" id="87818824"/>
<evidence type="ECO:0000256" key="5">
    <source>
        <dbReference type="ARBA" id="ARBA00022679"/>
    </source>
</evidence>
<feature type="compositionally biased region" description="Basic and acidic residues" evidence="13">
    <location>
        <begin position="610"/>
        <end position="622"/>
    </location>
</feature>
<dbReference type="AlphaFoldDB" id="A0AAN6ZJI9"/>
<feature type="region of interest" description="Disordered" evidence="13">
    <location>
        <begin position="512"/>
        <end position="539"/>
    </location>
</feature>
<feature type="region of interest" description="Disordered" evidence="13">
    <location>
        <begin position="597"/>
        <end position="626"/>
    </location>
</feature>
<evidence type="ECO:0000256" key="6">
    <source>
        <dbReference type="ARBA" id="ARBA00022692"/>
    </source>
</evidence>
<dbReference type="Proteomes" id="UP001302676">
    <property type="component" value="Unassembled WGS sequence"/>
</dbReference>
<keyword evidence="15" id="KW-1185">Reference proteome</keyword>
<evidence type="ECO:0000256" key="3">
    <source>
        <dbReference type="ARBA" id="ARBA00007063"/>
    </source>
</evidence>
<dbReference type="InterPro" id="IPR005599">
    <property type="entry name" value="GPI_mannosylTrfase"/>
</dbReference>
<comment type="subcellular location">
    <subcellularLocation>
        <location evidence="1 12">Endoplasmic reticulum membrane</location>
        <topology evidence="1 12">Multi-pass membrane protein</topology>
    </subcellularLocation>
</comment>
<proteinExistence type="inferred from homology"/>
<dbReference type="EMBL" id="MU853651">
    <property type="protein sequence ID" value="KAK4139731.1"/>
    <property type="molecule type" value="Genomic_DNA"/>
</dbReference>
<comment type="catalytic activity">
    <reaction evidence="11">
        <text>an alpha-D-Man-(1-&gt;2)-alpha-D-Man-(1-&gt;2)-alpha-D-Man-(1-&gt;3)-[alpha-D-Man-(1-&gt;2)-alpha-D-Man-(1-&gt;3)-alpha-D-Man-(1-&gt;6)]-beta-D-Man-(1-&gt;4)-beta-D-GlcNAc-(1-&gt;4)-alpha-D-GlcNAc-diphospho-di-trans,poly-cis-dolichol + a di-trans,poly-cis-dolichyl beta-D-mannosyl phosphate = an alpha-D-Man-(1-&gt;2)-alpha-D-Man-(1-&gt;2)-alpha-D-Man-(1-&gt;3)-[alpha-D-Man-(1-&gt;2)-alpha-D-Man-(1-&gt;3)-[alpha-D-Man-(1-&gt;6)]-alpha-D-Man-(1-&gt;6)]-beta-D-Man-(1-&gt;4)-beta-D-GlcNAc-(1-&gt;4)-alpha-D-GlcNAc-diphospho-di-trans,poly-cis-dolichol + a di-trans,poly-cis-dolichyl phosphate + H(+)</text>
        <dbReference type="Rhea" id="RHEA:29535"/>
        <dbReference type="Rhea" id="RHEA-COMP:19498"/>
        <dbReference type="Rhea" id="RHEA-COMP:19501"/>
        <dbReference type="Rhea" id="RHEA-COMP:19518"/>
        <dbReference type="Rhea" id="RHEA-COMP:19519"/>
        <dbReference type="ChEBI" id="CHEBI:15378"/>
        <dbReference type="ChEBI" id="CHEBI:57683"/>
        <dbReference type="ChEBI" id="CHEBI:58211"/>
        <dbReference type="ChEBI" id="CHEBI:132517"/>
        <dbReference type="ChEBI" id="CHEBI:132519"/>
        <dbReference type="EC" id="2.4.1.260"/>
    </reaction>
    <physiologicalReaction direction="left-to-right" evidence="11">
        <dbReference type="Rhea" id="RHEA:29536"/>
    </physiologicalReaction>
</comment>
<reference evidence="14" key="1">
    <citation type="journal article" date="2023" name="Mol. Phylogenet. Evol.">
        <title>Genome-scale phylogeny and comparative genomics of the fungal order Sordariales.</title>
        <authorList>
            <person name="Hensen N."/>
            <person name="Bonometti L."/>
            <person name="Westerberg I."/>
            <person name="Brannstrom I.O."/>
            <person name="Guillou S."/>
            <person name="Cros-Aarteil S."/>
            <person name="Calhoun S."/>
            <person name="Haridas S."/>
            <person name="Kuo A."/>
            <person name="Mondo S."/>
            <person name="Pangilinan J."/>
            <person name="Riley R."/>
            <person name="LaButti K."/>
            <person name="Andreopoulos B."/>
            <person name="Lipzen A."/>
            <person name="Chen C."/>
            <person name="Yan M."/>
            <person name="Daum C."/>
            <person name="Ng V."/>
            <person name="Clum A."/>
            <person name="Steindorff A."/>
            <person name="Ohm R.A."/>
            <person name="Martin F."/>
            <person name="Silar P."/>
            <person name="Natvig D.O."/>
            <person name="Lalanne C."/>
            <person name="Gautier V."/>
            <person name="Ament-Velasquez S.L."/>
            <person name="Kruys A."/>
            <person name="Hutchinson M.I."/>
            <person name="Powell A.J."/>
            <person name="Barry K."/>
            <person name="Miller A.N."/>
            <person name="Grigoriev I.V."/>
            <person name="Debuchy R."/>
            <person name="Gladieux P."/>
            <person name="Hiltunen Thoren M."/>
            <person name="Johannesson H."/>
        </authorList>
    </citation>
    <scope>NUCLEOTIDE SEQUENCE</scope>
    <source>
        <strain evidence="14">CBS 141.50</strain>
    </source>
</reference>
<gene>
    <name evidence="14" type="ORF">C8A04DRAFT_32755</name>
</gene>
<dbReference type="GO" id="GO:0005789">
    <property type="term" value="C:endoplasmic reticulum membrane"/>
    <property type="evidence" value="ECO:0007669"/>
    <property type="project" value="UniProtKB-SubCell"/>
</dbReference>
<dbReference type="GO" id="GO:0006487">
    <property type="term" value="P:protein N-linked glycosylation"/>
    <property type="evidence" value="ECO:0007669"/>
    <property type="project" value="TreeGrafter"/>
</dbReference>
<keyword evidence="8 12" id="KW-1133">Transmembrane helix</keyword>
<dbReference type="RefSeq" id="XP_062633102.1">
    <property type="nucleotide sequence ID" value="XM_062782211.1"/>
</dbReference>
<evidence type="ECO:0000256" key="2">
    <source>
        <dbReference type="ARBA" id="ARBA00004922"/>
    </source>
</evidence>
<organism evidence="14 15">
    <name type="scientific">Dichotomopilus funicola</name>
    <dbReference type="NCBI Taxonomy" id="1934379"/>
    <lineage>
        <taxon>Eukaryota</taxon>
        <taxon>Fungi</taxon>
        <taxon>Dikarya</taxon>
        <taxon>Ascomycota</taxon>
        <taxon>Pezizomycotina</taxon>
        <taxon>Sordariomycetes</taxon>
        <taxon>Sordariomycetidae</taxon>
        <taxon>Sordariales</taxon>
        <taxon>Chaetomiaceae</taxon>
        <taxon>Dichotomopilus</taxon>
    </lineage>
</organism>
<accession>A0AAN6ZJI9</accession>
<evidence type="ECO:0000256" key="9">
    <source>
        <dbReference type="ARBA" id="ARBA00023136"/>
    </source>
</evidence>
<keyword evidence="4 12" id="KW-0328">Glycosyltransferase</keyword>
<reference evidence="14" key="2">
    <citation type="submission" date="2023-05" db="EMBL/GenBank/DDBJ databases">
        <authorList>
            <consortium name="Lawrence Berkeley National Laboratory"/>
            <person name="Steindorff A."/>
            <person name="Hensen N."/>
            <person name="Bonometti L."/>
            <person name="Westerberg I."/>
            <person name="Brannstrom I.O."/>
            <person name="Guillou S."/>
            <person name="Cros-Aarteil S."/>
            <person name="Calhoun S."/>
            <person name="Haridas S."/>
            <person name="Kuo A."/>
            <person name="Mondo S."/>
            <person name="Pangilinan J."/>
            <person name="Riley R."/>
            <person name="Labutti K."/>
            <person name="Andreopoulos B."/>
            <person name="Lipzen A."/>
            <person name="Chen C."/>
            <person name="Yanf M."/>
            <person name="Daum C."/>
            <person name="Ng V."/>
            <person name="Clum A."/>
            <person name="Ohm R."/>
            <person name="Martin F."/>
            <person name="Silar P."/>
            <person name="Natvig D."/>
            <person name="Lalanne C."/>
            <person name="Gautier V."/>
            <person name="Ament-Velasquez S.L."/>
            <person name="Kruys A."/>
            <person name="Hutchinson M.I."/>
            <person name="Powell A.J."/>
            <person name="Barry K."/>
            <person name="Miller A.N."/>
            <person name="Grigoriev I.V."/>
            <person name="Debuchy R."/>
            <person name="Gladieux P."/>
            <person name="Thoren M.H."/>
            <person name="Johannesson H."/>
        </authorList>
    </citation>
    <scope>NUCLEOTIDE SEQUENCE</scope>
    <source>
        <strain evidence="14">CBS 141.50</strain>
    </source>
</reference>
<feature type="transmembrane region" description="Helical" evidence="12">
    <location>
        <begin position="28"/>
        <end position="49"/>
    </location>
</feature>
<comment type="caution">
    <text evidence="14">The sequence shown here is derived from an EMBL/GenBank/DDBJ whole genome shotgun (WGS) entry which is preliminary data.</text>
</comment>
<feature type="transmembrane region" description="Helical" evidence="12">
    <location>
        <begin position="360"/>
        <end position="380"/>
    </location>
</feature>
<feature type="transmembrane region" description="Helical" evidence="12">
    <location>
        <begin position="97"/>
        <end position="115"/>
    </location>
</feature>
<feature type="transmembrane region" description="Helical" evidence="12">
    <location>
        <begin position="176"/>
        <end position="194"/>
    </location>
</feature>
<dbReference type="PANTHER" id="PTHR22760">
    <property type="entry name" value="GLYCOSYLTRANSFERASE"/>
    <property type="match status" value="1"/>
</dbReference>
<dbReference type="Pfam" id="PF03901">
    <property type="entry name" value="Glyco_transf_22"/>
    <property type="match status" value="1"/>
</dbReference>
<name>A0AAN6ZJI9_9PEZI</name>
<protein>
    <recommendedName>
        <fullName evidence="12">Mannosyltransferase</fullName>
        <ecNumber evidence="12">2.4.1.-</ecNumber>
    </recommendedName>
</protein>
<evidence type="ECO:0000256" key="4">
    <source>
        <dbReference type="ARBA" id="ARBA00022676"/>
    </source>
</evidence>
<sequence length="685" mass="74016">MAPPKNAQVGVKAASTPSRDGANGSLGIWLLDTLLALSIPALILVYLVVAPHTKVEESFNIQATHDILAYGTPTSDIYNRLSSTYDHFDFPGAVPRTFVGAVLLAGFADPIVALVGFQHAQLVVRALLGLFNAGCLLYFARNLRRAYGPGPARWYLLLQASQFHVLFYASRTLPNMFAFGLTTLAFAFLVPHPTNPGRAAPRQRMAITTLVFAAVIFRSEVALLLIATTLHQILVPCLDLQRVVFPFTVSFIIALAISVPIDSYFWQPASGLIWPELAAFHFNVVGGHATEWGIEPWWWYFKSALPRLLLNPVVFAGLLPYALWWPWQTPGVSRAASRLVTPSVLFVALFSFQPHKEARFVLYAVPPLTAAAALGANQLWRNAQLSLTGHDEKEKKKPSKGITAALSPLAALVVILSILASIAASGAKLALSALNYPGGEALTHVRDIVQPGREATTPYQHGDIVSVHADVLACMTGVTLFHTGSHPADLRLRLPGLETSDQTTTEDKPTTIKIHNTNTNTNTNTNNPTPSNDSHGPPAIYLDKTEDPTVLADPVFWSQFDYLLLHDPASTLPSGQNQAAGVWETVGVVQGYAGVEVLRPESTPASDSGEAGKGDGGDKDENSPPVVGLGKCVAEWKDWARKYTGGWWVGPRMVDQIYILRRVHGLEQDSEGGDGSGKGIAVESS</sequence>
<evidence type="ECO:0000256" key="8">
    <source>
        <dbReference type="ARBA" id="ARBA00022989"/>
    </source>
</evidence>
<dbReference type="EC" id="2.4.1.-" evidence="12"/>
<feature type="transmembrane region" description="Helical" evidence="12">
    <location>
        <begin position="206"/>
        <end position="231"/>
    </location>
</feature>
<dbReference type="GO" id="GO:0052917">
    <property type="term" value="F:dol-P-Man:Man(7)GlcNAc(2)-PP-Dol alpha-1,6-mannosyltransferase activity"/>
    <property type="evidence" value="ECO:0007669"/>
    <property type="project" value="UniProtKB-EC"/>
</dbReference>
<comment type="function">
    <text evidence="10">Mannosyltransferase that operates in the biosynthetic pathway of dolichol-linked oligosaccharides, the glycan precursors employed in protein asparagine (N)-glycosylation. The assembly of dolichol-linked oligosaccharides begins on the cytosolic side of the endoplasmic reticulum membrane and finishes in its lumen. The sequential addition of sugars to dolichol pyrophosphate produces dolichol-linked oligosaccharides containing fourteen sugars, including two GlcNAcs, nine mannoses and three glucoses. Once assembled, the oligosaccharide is transferred from the lipid to nascent proteins by oligosaccharyltransferases. In the lumen of the endoplasmic reticulum, adds the eighth mannose residue in an alpha-1,6 linkage onto Man(7)GlcNAc(2)-PP-dolichol to produce Man(8)GlcNAc(2)-PP-dolichol.</text>
</comment>
<evidence type="ECO:0000256" key="13">
    <source>
        <dbReference type="SAM" id="MobiDB-lite"/>
    </source>
</evidence>
<feature type="transmembrane region" description="Helical" evidence="12">
    <location>
        <begin position="304"/>
        <end position="324"/>
    </location>
</feature>